<dbReference type="GO" id="GO:0005788">
    <property type="term" value="C:endoplasmic reticulum lumen"/>
    <property type="evidence" value="ECO:0007669"/>
    <property type="project" value="UniProtKB-SubCell"/>
</dbReference>
<dbReference type="Proteomes" id="UP000756921">
    <property type="component" value="Unassembled WGS sequence"/>
</dbReference>
<dbReference type="Pfam" id="PF00085">
    <property type="entry name" value="Thioredoxin"/>
    <property type="match status" value="1"/>
</dbReference>
<feature type="signal peptide" evidence="8">
    <location>
        <begin position="1"/>
        <end position="20"/>
    </location>
</feature>
<feature type="chain" id="PRO_5040224499" description="protein disulfide-isomerase" evidence="8">
    <location>
        <begin position="21"/>
        <end position="509"/>
    </location>
</feature>
<organism evidence="10 11">
    <name type="scientific">Paraphaeosphaeria minitans</name>
    <dbReference type="NCBI Taxonomy" id="565426"/>
    <lineage>
        <taxon>Eukaryota</taxon>
        <taxon>Fungi</taxon>
        <taxon>Dikarya</taxon>
        <taxon>Ascomycota</taxon>
        <taxon>Pezizomycotina</taxon>
        <taxon>Dothideomycetes</taxon>
        <taxon>Pleosporomycetidae</taxon>
        <taxon>Pleosporales</taxon>
        <taxon>Massarineae</taxon>
        <taxon>Didymosphaeriaceae</taxon>
        <taxon>Paraphaeosphaeria</taxon>
    </lineage>
</organism>
<evidence type="ECO:0000256" key="1">
    <source>
        <dbReference type="ARBA" id="ARBA00001182"/>
    </source>
</evidence>
<dbReference type="CDD" id="cd03002">
    <property type="entry name" value="PDI_a_MPD1_like"/>
    <property type="match status" value="1"/>
</dbReference>
<feature type="compositionally biased region" description="Basic and acidic residues" evidence="7">
    <location>
        <begin position="464"/>
        <end position="482"/>
    </location>
</feature>
<sequence length="509" mass="54669">MVRSTAIAAAVAALAFQADAAGLYPKSSKVLQVTTADYDRLIANSNYTSIVEFYAPWCGHCKNLQPAYERAAKSLEGIAKVAAVNCDEELNKPLCGKMGVQGFPTLKIVRPGKKPGKPTVEDYNGPREAKGIVEIVKDKVPNNVKRVTDAKLDEWLDENKDSAKAILFSEKGAISATLRTLAIDFAGLVPIAQIRKTESAAVEKYGITKFPALVLLKAGSDEAIKYDGAMEKAGMLGFLSQIAPPNPDCPPPKAKKDNKKKDKKDVKKESKFSTASASHKSSEASSAATSAADETLEEAIKPTESPDASLKDEDTPEPIVIPEIKPTIPVVAAASELQAICLNEKSKTCILAILPKDESAEPATAALASLASIHKKYDDLKSTLFPFIGVPASNPIATSLLKELSLGGDDEVHLVATNGKRSWYKKYSGTTYGPTEVESWVDAIRMGDGKKERLPESLLTAAEKEEVKQEKTAEQEPIKIEIGEVVEEPEPVPEPSPEPEAPIPEHGEL</sequence>
<keyword evidence="5" id="KW-0413">Isomerase</keyword>
<evidence type="ECO:0000256" key="7">
    <source>
        <dbReference type="SAM" id="MobiDB-lite"/>
    </source>
</evidence>
<reference evidence="10" key="1">
    <citation type="journal article" date="2020" name="Mol. Plant Microbe Interact.">
        <title>Genome Sequence of the Biocontrol Agent Coniothyrium minitans strain Conio (IMI 134523).</title>
        <authorList>
            <person name="Patel D."/>
            <person name="Shittu T.A."/>
            <person name="Baroncelli R."/>
            <person name="Muthumeenakshi S."/>
            <person name="Osborne T.H."/>
            <person name="Janganan T.K."/>
            <person name="Sreenivasaprasad S."/>
        </authorList>
    </citation>
    <scope>NUCLEOTIDE SEQUENCE</scope>
    <source>
        <strain evidence="10">Conio</strain>
    </source>
</reference>
<feature type="compositionally biased region" description="Low complexity" evidence="7">
    <location>
        <begin position="273"/>
        <end position="293"/>
    </location>
</feature>
<feature type="region of interest" description="Disordered" evidence="7">
    <location>
        <begin position="464"/>
        <end position="509"/>
    </location>
</feature>
<comment type="subcellular location">
    <subcellularLocation>
        <location evidence="2">Endoplasmic reticulum lumen</location>
    </subcellularLocation>
</comment>
<dbReference type="GO" id="GO:0015035">
    <property type="term" value="F:protein-disulfide reductase activity"/>
    <property type="evidence" value="ECO:0007669"/>
    <property type="project" value="TreeGrafter"/>
</dbReference>
<feature type="compositionally biased region" description="Basic and acidic residues" evidence="7">
    <location>
        <begin position="259"/>
        <end position="271"/>
    </location>
</feature>
<dbReference type="PROSITE" id="PS00194">
    <property type="entry name" value="THIOREDOXIN_1"/>
    <property type="match status" value="1"/>
</dbReference>
<keyword evidence="8" id="KW-0732">Signal</keyword>
<feature type="region of interest" description="Disordered" evidence="7">
    <location>
        <begin position="241"/>
        <end position="315"/>
    </location>
</feature>
<feature type="domain" description="Thioredoxin" evidence="9">
    <location>
        <begin position="12"/>
        <end position="141"/>
    </location>
</feature>
<evidence type="ECO:0000313" key="10">
    <source>
        <dbReference type="EMBL" id="KAF9735847.1"/>
    </source>
</evidence>
<dbReference type="Gene3D" id="3.40.30.10">
    <property type="entry name" value="Glutaredoxin"/>
    <property type="match status" value="2"/>
</dbReference>
<dbReference type="InterPro" id="IPR013766">
    <property type="entry name" value="Thioredoxin_domain"/>
</dbReference>
<dbReference type="PRINTS" id="PR00421">
    <property type="entry name" value="THIOREDOXIN"/>
</dbReference>
<feature type="compositionally biased region" description="Pro residues" evidence="7">
    <location>
        <begin position="492"/>
        <end position="502"/>
    </location>
</feature>
<dbReference type="InterPro" id="IPR017937">
    <property type="entry name" value="Thioredoxin_CS"/>
</dbReference>
<dbReference type="CDD" id="cd02981">
    <property type="entry name" value="PDI_b_family"/>
    <property type="match status" value="1"/>
</dbReference>
<keyword evidence="6" id="KW-0676">Redox-active center</keyword>
<protein>
    <recommendedName>
        <fullName evidence="3">protein disulfide-isomerase</fullName>
        <ecNumber evidence="3">5.3.4.1</ecNumber>
    </recommendedName>
</protein>
<dbReference type="PANTHER" id="PTHR45815">
    <property type="entry name" value="PROTEIN DISULFIDE-ISOMERASE A6"/>
    <property type="match status" value="1"/>
</dbReference>
<evidence type="ECO:0000313" key="11">
    <source>
        <dbReference type="Proteomes" id="UP000756921"/>
    </source>
</evidence>
<dbReference type="GO" id="GO:0034976">
    <property type="term" value="P:response to endoplasmic reticulum stress"/>
    <property type="evidence" value="ECO:0007669"/>
    <property type="project" value="TreeGrafter"/>
</dbReference>
<dbReference type="PANTHER" id="PTHR45815:SF3">
    <property type="entry name" value="PROTEIN DISULFIDE-ISOMERASE A6"/>
    <property type="match status" value="1"/>
</dbReference>
<dbReference type="EMBL" id="WJXW01000005">
    <property type="protein sequence ID" value="KAF9735847.1"/>
    <property type="molecule type" value="Genomic_DNA"/>
</dbReference>
<gene>
    <name evidence="10" type="ORF">PMIN01_05762</name>
</gene>
<evidence type="ECO:0000256" key="8">
    <source>
        <dbReference type="SAM" id="SignalP"/>
    </source>
</evidence>
<evidence type="ECO:0000256" key="4">
    <source>
        <dbReference type="ARBA" id="ARBA00023157"/>
    </source>
</evidence>
<dbReference type="InterPro" id="IPR036249">
    <property type="entry name" value="Thioredoxin-like_sf"/>
</dbReference>
<evidence type="ECO:0000256" key="6">
    <source>
        <dbReference type="ARBA" id="ARBA00023284"/>
    </source>
</evidence>
<dbReference type="Pfam" id="PF24541">
    <property type="entry name" value="Thioredox_PDIA6_C"/>
    <property type="match status" value="1"/>
</dbReference>
<dbReference type="GO" id="GO:0003756">
    <property type="term" value="F:protein disulfide isomerase activity"/>
    <property type="evidence" value="ECO:0007669"/>
    <property type="project" value="UniProtKB-EC"/>
</dbReference>
<evidence type="ECO:0000256" key="3">
    <source>
        <dbReference type="ARBA" id="ARBA00012723"/>
    </source>
</evidence>
<evidence type="ECO:0000256" key="2">
    <source>
        <dbReference type="ARBA" id="ARBA00004319"/>
    </source>
</evidence>
<keyword evidence="4" id="KW-1015">Disulfide bond</keyword>
<evidence type="ECO:0000259" key="9">
    <source>
        <dbReference type="PROSITE" id="PS51352"/>
    </source>
</evidence>
<evidence type="ECO:0000256" key="5">
    <source>
        <dbReference type="ARBA" id="ARBA00023235"/>
    </source>
</evidence>
<keyword evidence="11" id="KW-1185">Reference proteome</keyword>
<comment type="caution">
    <text evidence="10">The sequence shown here is derived from an EMBL/GenBank/DDBJ whole genome shotgun (WGS) entry which is preliminary data.</text>
</comment>
<dbReference type="SUPFAM" id="SSF52833">
    <property type="entry name" value="Thioredoxin-like"/>
    <property type="match status" value="2"/>
</dbReference>
<dbReference type="AlphaFoldDB" id="A0A9P6KR58"/>
<dbReference type="InterPro" id="IPR057305">
    <property type="entry name" value="Thioredox_PDIA6_C"/>
</dbReference>
<proteinExistence type="predicted"/>
<name>A0A9P6KR58_9PLEO</name>
<dbReference type="OrthoDB" id="10264505at2759"/>
<dbReference type="PROSITE" id="PS51352">
    <property type="entry name" value="THIOREDOXIN_2"/>
    <property type="match status" value="1"/>
</dbReference>
<dbReference type="EC" id="5.3.4.1" evidence="3"/>
<comment type="catalytic activity">
    <reaction evidence="1">
        <text>Catalyzes the rearrangement of -S-S- bonds in proteins.</text>
        <dbReference type="EC" id="5.3.4.1"/>
    </reaction>
</comment>
<accession>A0A9P6KR58</accession>